<dbReference type="SMART" id="SM00448">
    <property type="entry name" value="REC"/>
    <property type="match status" value="1"/>
</dbReference>
<dbReference type="AlphaFoldDB" id="A0A6B8KJZ5"/>
<dbReference type="InterPro" id="IPR011006">
    <property type="entry name" value="CheY-like_superfamily"/>
</dbReference>
<dbReference type="InterPro" id="IPR001867">
    <property type="entry name" value="OmpR/PhoB-type_DNA-bd"/>
</dbReference>
<dbReference type="GO" id="GO:0005829">
    <property type="term" value="C:cytosol"/>
    <property type="evidence" value="ECO:0007669"/>
    <property type="project" value="TreeGrafter"/>
</dbReference>
<dbReference type="InterPro" id="IPR001789">
    <property type="entry name" value="Sig_transdc_resp-reg_receiver"/>
</dbReference>
<proteinExistence type="predicted"/>
<evidence type="ECO:0000256" key="7">
    <source>
        <dbReference type="PROSITE-ProRule" id="PRU01091"/>
    </source>
</evidence>
<dbReference type="EMBL" id="CP046052">
    <property type="protein sequence ID" value="QGM47411.1"/>
    <property type="molecule type" value="Genomic_DNA"/>
</dbReference>
<evidence type="ECO:0000259" key="8">
    <source>
        <dbReference type="PROSITE" id="PS50110"/>
    </source>
</evidence>
<feature type="domain" description="Response regulatory" evidence="8">
    <location>
        <begin position="7"/>
        <end position="121"/>
    </location>
</feature>
<feature type="DNA-binding region" description="OmpR/PhoB-type" evidence="7">
    <location>
        <begin position="129"/>
        <end position="227"/>
    </location>
</feature>
<evidence type="ECO:0000256" key="4">
    <source>
        <dbReference type="ARBA" id="ARBA00023125"/>
    </source>
</evidence>
<evidence type="ECO:0000256" key="1">
    <source>
        <dbReference type="ARBA" id="ARBA00022553"/>
    </source>
</evidence>
<dbReference type="FunFam" id="3.40.50.2300:FF:000001">
    <property type="entry name" value="DNA-binding response regulator PhoB"/>
    <property type="match status" value="1"/>
</dbReference>
<dbReference type="Gene3D" id="1.10.10.10">
    <property type="entry name" value="Winged helix-like DNA-binding domain superfamily/Winged helix DNA-binding domain"/>
    <property type="match status" value="1"/>
</dbReference>
<dbReference type="PANTHER" id="PTHR48111:SF76">
    <property type="entry name" value="TWO-COMPONENT RESPONSE REGULATOR"/>
    <property type="match status" value="1"/>
</dbReference>
<reference evidence="10 11" key="1">
    <citation type="submission" date="2019-11" db="EMBL/GenBank/DDBJ databases">
        <title>The genome sequence of Methylocystis heyeri.</title>
        <authorList>
            <person name="Oshkin I.Y."/>
            <person name="Miroshnikov K."/>
            <person name="Dedysh S.N."/>
        </authorList>
    </citation>
    <scope>NUCLEOTIDE SEQUENCE [LARGE SCALE GENOMIC DNA]</scope>
    <source>
        <strain evidence="10 11">H2</strain>
    </source>
</reference>
<dbReference type="OrthoDB" id="9802426at2"/>
<keyword evidence="2" id="KW-0902">Two-component regulatory system</keyword>
<dbReference type="Pfam" id="PF00072">
    <property type="entry name" value="Response_reg"/>
    <property type="match status" value="1"/>
</dbReference>
<dbReference type="Pfam" id="PF00486">
    <property type="entry name" value="Trans_reg_C"/>
    <property type="match status" value="1"/>
</dbReference>
<evidence type="ECO:0000256" key="2">
    <source>
        <dbReference type="ARBA" id="ARBA00023012"/>
    </source>
</evidence>
<keyword evidence="11" id="KW-1185">Reference proteome</keyword>
<dbReference type="SMART" id="SM00862">
    <property type="entry name" value="Trans_reg_C"/>
    <property type="match status" value="1"/>
</dbReference>
<dbReference type="FunFam" id="1.10.10.10:FF:000005">
    <property type="entry name" value="Two-component system response regulator"/>
    <property type="match status" value="1"/>
</dbReference>
<evidence type="ECO:0000256" key="5">
    <source>
        <dbReference type="ARBA" id="ARBA00023163"/>
    </source>
</evidence>
<evidence type="ECO:0000256" key="3">
    <source>
        <dbReference type="ARBA" id="ARBA00023015"/>
    </source>
</evidence>
<dbReference type="GO" id="GO:0000976">
    <property type="term" value="F:transcription cis-regulatory region binding"/>
    <property type="evidence" value="ECO:0007669"/>
    <property type="project" value="TreeGrafter"/>
</dbReference>
<evidence type="ECO:0000313" key="11">
    <source>
        <dbReference type="Proteomes" id="UP000309061"/>
    </source>
</evidence>
<dbReference type="Proteomes" id="UP000309061">
    <property type="component" value="Chromosome"/>
</dbReference>
<dbReference type="GO" id="GO:0000156">
    <property type="term" value="F:phosphorelay response regulator activity"/>
    <property type="evidence" value="ECO:0007669"/>
    <property type="project" value="TreeGrafter"/>
</dbReference>
<sequence length="229" mass="25826">MSDSAQKILVVEDDPEIAETVTQELRQRGYLVSHAETGAKAMAEIERDTFDLVILDRMLPEIDGLAIVESMRKENASTPILIVSALGEVEDRVDGLKGGADDYLVKPFSLAEMDARVEALLRRPLLARAMVLRGGALSLDLVKRQATLDGKSVELSAREFQLLEYFMARPGQLVTRDMLIQKVWKYRFSPQTNVVDVHISKLRRKIDRDRSKSYIQNIRGCGFMFNAEL</sequence>
<dbReference type="Gene3D" id="3.40.50.2300">
    <property type="match status" value="1"/>
</dbReference>
<evidence type="ECO:0000259" key="9">
    <source>
        <dbReference type="PROSITE" id="PS51755"/>
    </source>
</evidence>
<dbReference type="KEGG" id="mhey:H2LOC_017910"/>
<feature type="modified residue" description="4-aspartylphosphate" evidence="6">
    <location>
        <position position="56"/>
    </location>
</feature>
<accession>A0A6B8KJZ5</accession>
<evidence type="ECO:0000256" key="6">
    <source>
        <dbReference type="PROSITE-ProRule" id="PRU00169"/>
    </source>
</evidence>
<feature type="domain" description="OmpR/PhoB-type" evidence="9">
    <location>
        <begin position="129"/>
        <end position="227"/>
    </location>
</feature>
<keyword evidence="1 6" id="KW-0597">Phosphoprotein</keyword>
<dbReference type="GO" id="GO:0032993">
    <property type="term" value="C:protein-DNA complex"/>
    <property type="evidence" value="ECO:0007669"/>
    <property type="project" value="TreeGrafter"/>
</dbReference>
<dbReference type="PROSITE" id="PS50110">
    <property type="entry name" value="RESPONSE_REGULATORY"/>
    <property type="match status" value="1"/>
</dbReference>
<organism evidence="10 11">
    <name type="scientific">Methylocystis heyeri</name>
    <dbReference type="NCBI Taxonomy" id="391905"/>
    <lineage>
        <taxon>Bacteria</taxon>
        <taxon>Pseudomonadati</taxon>
        <taxon>Pseudomonadota</taxon>
        <taxon>Alphaproteobacteria</taxon>
        <taxon>Hyphomicrobiales</taxon>
        <taxon>Methylocystaceae</taxon>
        <taxon>Methylocystis</taxon>
    </lineage>
</organism>
<dbReference type="PROSITE" id="PS51755">
    <property type="entry name" value="OMPR_PHOB"/>
    <property type="match status" value="1"/>
</dbReference>
<dbReference type="CDD" id="cd00383">
    <property type="entry name" value="trans_reg_C"/>
    <property type="match status" value="1"/>
</dbReference>
<dbReference type="InterPro" id="IPR036388">
    <property type="entry name" value="WH-like_DNA-bd_sf"/>
</dbReference>
<dbReference type="GO" id="GO:0006355">
    <property type="term" value="P:regulation of DNA-templated transcription"/>
    <property type="evidence" value="ECO:0007669"/>
    <property type="project" value="InterPro"/>
</dbReference>
<dbReference type="InterPro" id="IPR039420">
    <property type="entry name" value="WalR-like"/>
</dbReference>
<name>A0A6B8KJZ5_9HYPH</name>
<dbReference type="Gene3D" id="6.10.250.690">
    <property type="match status" value="1"/>
</dbReference>
<keyword evidence="5" id="KW-0804">Transcription</keyword>
<keyword evidence="4 7" id="KW-0238">DNA-binding</keyword>
<dbReference type="SUPFAM" id="SSF52172">
    <property type="entry name" value="CheY-like"/>
    <property type="match status" value="1"/>
</dbReference>
<keyword evidence="3" id="KW-0805">Transcription regulation</keyword>
<dbReference type="RefSeq" id="WP_136497349.1">
    <property type="nucleotide sequence ID" value="NZ_CP046052.1"/>
</dbReference>
<gene>
    <name evidence="10" type="ORF">H2LOC_017910</name>
</gene>
<dbReference type="PANTHER" id="PTHR48111">
    <property type="entry name" value="REGULATOR OF RPOS"/>
    <property type="match status" value="1"/>
</dbReference>
<evidence type="ECO:0000313" key="10">
    <source>
        <dbReference type="EMBL" id="QGM47411.1"/>
    </source>
</evidence>
<protein>
    <submittedName>
        <fullName evidence="10">Response regulator</fullName>
    </submittedName>
</protein>